<sequence>MNYIFLDTNVFIHFKDFDQIDWKNVINSDEDFLITIVPIVIDELDFHKYHKNPKISKRIKRILPKIENYITTGQLVKLITSRPKDETFINNQLNKNEQDDCILASILEFKSILSEKDKVIYITYDTGPRLKAKTLSINCLKIDEFYLLPSEPDENEKRSKELEKELNKFKNQSPKVIIGFRDNDKFYKCEVKKDIKSKESFISESISKVKEKYSYLEKIDFENSTNNLFKALNFQALSDDQIKDYNTELDSFFIKYEEYYSSIFDIISYKNECIDIKLIIRNDGTAPAEDIDLKFHFPDGFELITKKQFPKTSKEPQAPYQPKNRFDYKHNNLNFSVYPNNYKSPITNINLNAPTIEKTNSYNVDFYLKNLKHNQSFEFETLYLKYDNRELAKNFCIDYKVMISNYPDVIIGKLNVVV</sequence>
<dbReference type="SMART" id="SM00670">
    <property type="entry name" value="PINc"/>
    <property type="match status" value="1"/>
</dbReference>
<dbReference type="SUPFAM" id="SSF88723">
    <property type="entry name" value="PIN domain-like"/>
    <property type="match status" value="1"/>
</dbReference>
<name>A0A3S0MDI6_9FLAO</name>
<dbReference type="InterPro" id="IPR029060">
    <property type="entry name" value="PIN-like_dom_sf"/>
</dbReference>
<feature type="domain" description="PIN" evidence="1">
    <location>
        <begin position="2"/>
        <end position="130"/>
    </location>
</feature>
<dbReference type="AlphaFoldDB" id="A0A3S0MDI6"/>
<accession>A0A3S0MDI6</accession>
<reference evidence="2 3" key="1">
    <citation type="submission" date="2018-12" db="EMBL/GenBank/DDBJ databases">
        <title>Flavobacterium sp. nov., isolated from glacier ice.</title>
        <authorList>
            <person name="Liu Q."/>
            <person name="Xin Y.-H."/>
        </authorList>
    </citation>
    <scope>NUCLEOTIDE SEQUENCE [LARGE SCALE GENOMIC DNA]</scope>
    <source>
        <strain evidence="2 3">RB1N8</strain>
    </source>
</reference>
<dbReference type="EMBL" id="RYDJ01000013">
    <property type="protein sequence ID" value="RTZ03602.1"/>
    <property type="molecule type" value="Genomic_DNA"/>
</dbReference>
<evidence type="ECO:0000313" key="2">
    <source>
        <dbReference type="EMBL" id="RTZ03602.1"/>
    </source>
</evidence>
<dbReference type="Gene3D" id="3.40.50.1010">
    <property type="entry name" value="5'-nuclease"/>
    <property type="match status" value="1"/>
</dbReference>
<protein>
    <recommendedName>
        <fullName evidence="1">PIN domain-containing protein</fullName>
    </recommendedName>
</protein>
<comment type="caution">
    <text evidence="2">The sequence shown here is derived from an EMBL/GenBank/DDBJ whole genome shotgun (WGS) entry which is preliminary data.</text>
</comment>
<proteinExistence type="predicted"/>
<dbReference type="Pfam" id="PF13638">
    <property type="entry name" value="PIN_4"/>
    <property type="match status" value="1"/>
</dbReference>
<gene>
    <name evidence="2" type="ORF">EKL98_11460</name>
</gene>
<dbReference type="RefSeq" id="WP_126562546.1">
    <property type="nucleotide sequence ID" value="NZ_RYDJ01000013.1"/>
</dbReference>
<evidence type="ECO:0000259" key="1">
    <source>
        <dbReference type="SMART" id="SM00670"/>
    </source>
</evidence>
<evidence type="ECO:0000313" key="3">
    <source>
        <dbReference type="Proteomes" id="UP000280825"/>
    </source>
</evidence>
<dbReference type="InterPro" id="IPR002716">
    <property type="entry name" value="PIN_dom"/>
</dbReference>
<dbReference type="Proteomes" id="UP000280825">
    <property type="component" value="Unassembled WGS sequence"/>
</dbReference>
<keyword evidence="3" id="KW-1185">Reference proteome</keyword>
<organism evidence="2 3">
    <name type="scientific">Flavobacterium bomense</name>
    <dbReference type="NCBI Taxonomy" id="2497483"/>
    <lineage>
        <taxon>Bacteria</taxon>
        <taxon>Pseudomonadati</taxon>
        <taxon>Bacteroidota</taxon>
        <taxon>Flavobacteriia</taxon>
        <taxon>Flavobacteriales</taxon>
        <taxon>Flavobacteriaceae</taxon>
        <taxon>Flavobacterium</taxon>
    </lineage>
</organism>